<organism evidence="1 2">
    <name type="scientific">Acinetobacter baumannii 625974</name>
    <dbReference type="NCBI Taxonomy" id="1310607"/>
    <lineage>
        <taxon>Bacteria</taxon>
        <taxon>Pseudomonadati</taxon>
        <taxon>Pseudomonadota</taxon>
        <taxon>Gammaproteobacteria</taxon>
        <taxon>Moraxellales</taxon>
        <taxon>Moraxellaceae</taxon>
        <taxon>Acinetobacter</taxon>
        <taxon>Acinetobacter calcoaceticus/baumannii complex</taxon>
    </lineage>
</organism>
<dbReference type="PATRIC" id="fig|1310607.3.peg.1270"/>
<reference evidence="1 2" key="1">
    <citation type="submission" date="2014-02" db="EMBL/GenBank/DDBJ databases">
        <title>Comparative genomics and transcriptomics to identify genetic mechanisms underlying the emergence of carbapenem resistant Acinetobacter baumannii (CRAb).</title>
        <authorList>
            <person name="Harris A.D."/>
            <person name="Johnson K.J."/>
            <person name="George J."/>
            <person name="Shefchek K."/>
            <person name="Daugherty S.C."/>
            <person name="Parankush S."/>
            <person name="Sadzewicz L."/>
            <person name="Tallon L."/>
            <person name="Sengamalay N."/>
            <person name="Hazen T.H."/>
            <person name="Rasko D.A."/>
        </authorList>
    </citation>
    <scope>NUCLEOTIDE SEQUENCE [LARGE SCALE GENOMIC DNA]</scope>
    <source>
        <strain evidence="1 2">625974</strain>
    </source>
</reference>
<dbReference type="AlphaFoldDB" id="A0A009QDH0"/>
<proteinExistence type="predicted"/>
<evidence type="ECO:0000313" key="1">
    <source>
        <dbReference type="EMBL" id="EXC08339.1"/>
    </source>
</evidence>
<comment type="caution">
    <text evidence="1">The sequence shown here is derived from an EMBL/GenBank/DDBJ whole genome shotgun (WGS) entry which is preliminary data.</text>
</comment>
<dbReference type="Proteomes" id="UP000021108">
    <property type="component" value="Unassembled WGS sequence"/>
</dbReference>
<protein>
    <submittedName>
        <fullName evidence="1">Uncharacterized protein</fullName>
    </submittedName>
</protein>
<evidence type="ECO:0000313" key="2">
    <source>
        <dbReference type="Proteomes" id="UP000021108"/>
    </source>
</evidence>
<sequence>MTLNLLSALPVSNKKPLNEFSGFSFSFKKNYLSRLRLRSFSVK</sequence>
<gene>
    <name evidence="1" type="ORF">J506_1317</name>
</gene>
<dbReference type="EMBL" id="JEXD01000007">
    <property type="protein sequence ID" value="EXC08339.1"/>
    <property type="molecule type" value="Genomic_DNA"/>
</dbReference>
<name>A0A009QDH0_ACIBA</name>
<accession>A0A009QDH0</accession>